<keyword evidence="3" id="KW-1185">Reference proteome</keyword>
<proteinExistence type="predicted"/>
<dbReference type="HOGENOM" id="CLU_156018_0_0_1"/>
<feature type="compositionally biased region" description="Polar residues" evidence="1">
    <location>
        <begin position="50"/>
        <end position="61"/>
    </location>
</feature>
<feature type="compositionally biased region" description="Basic and acidic residues" evidence="1">
    <location>
        <begin position="62"/>
        <end position="71"/>
    </location>
</feature>
<gene>
    <name evidence="2" type="ORF">LEMA_P027990.1</name>
</gene>
<dbReference type="Proteomes" id="UP000002668">
    <property type="component" value="Genome"/>
</dbReference>
<dbReference type="AlphaFoldDB" id="E4ZVM1"/>
<dbReference type="eggNOG" id="ENOG502SXRJ">
    <property type="taxonomic scope" value="Eukaryota"/>
</dbReference>
<evidence type="ECO:0000313" key="2">
    <source>
        <dbReference type="EMBL" id="CBX95647.1"/>
    </source>
</evidence>
<feature type="region of interest" description="Disordered" evidence="1">
    <location>
        <begin position="44"/>
        <end position="71"/>
    </location>
</feature>
<accession>E4ZVM1</accession>
<name>E4ZVM1_LEPMJ</name>
<organism evidence="3">
    <name type="scientific">Leptosphaeria maculans (strain JN3 / isolate v23.1.3 / race Av1-4-5-6-7-8)</name>
    <name type="common">Blackleg fungus</name>
    <name type="synonym">Phoma lingam</name>
    <dbReference type="NCBI Taxonomy" id="985895"/>
    <lineage>
        <taxon>Eukaryota</taxon>
        <taxon>Fungi</taxon>
        <taxon>Dikarya</taxon>
        <taxon>Ascomycota</taxon>
        <taxon>Pezizomycotina</taxon>
        <taxon>Dothideomycetes</taxon>
        <taxon>Pleosporomycetidae</taxon>
        <taxon>Pleosporales</taxon>
        <taxon>Pleosporineae</taxon>
        <taxon>Leptosphaeriaceae</taxon>
        <taxon>Plenodomus</taxon>
        <taxon>Plenodomus lingam/Leptosphaeria maculans species complex</taxon>
    </lineage>
</organism>
<sequence length="135" mass="14957">MPETEKASSIPDSEQPSMRLAEILSDLVSLRVCDPAAALALVSARPGDVQHSTTTTASTNGDAKEKNDDDDVDIKRAKELEERIGREKKVLCERGKRRRRILEIRKHVMIMAAVYGQMFGGMTCWLNEDKLAAAT</sequence>
<dbReference type="VEuPathDB" id="FungiDB:LEMA_P027990.1"/>
<dbReference type="EMBL" id="FP929127">
    <property type="protein sequence ID" value="CBX95647.1"/>
    <property type="molecule type" value="Genomic_DNA"/>
</dbReference>
<dbReference type="InParanoid" id="E4ZVM1"/>
<evidence type="ECO:0000313" key="3">
    <source>
        <dbReference type="Proteomes" id="UP000002668"/>
    </source>
</evidence>
<reference evidence="3" key="1">
    <citation type="journal article" date="2011" name="Nat. Commun.">
        <title>Effector diversification within compartments of the Leptosphaeria maculans genome affected by Repeat-Induced Point mutations.</title>
        <authorList>
            <person name="Rouxel T."/>
            <person name="Grandaubert J."/>
            <person name="Hane J.K."/>
            <person name="Hoede C."/>
            <person name="van de Wouw A.P."/>
            <person name="Couloux A."/>
            <person name="Dominguez V."/>
            <person name="Anthouard V."/>
            <person name="Bally P."/>
            <person name="Bourras S."/>
            <person name="Cozijnsen A.J."/>
            <person name="Ciuffetti L.M."/>
            <person name="Degrave A."/>
            <person name="Dilmaghani A."/>
            <person name="Duret L."/>
            <person name="Fudal I."/>
            <person name="Goodwin S.B."/>
            <person name="Gout L."/>
            <person name="Glaser N."/>
            <person name="Linglin J."/>
            <person name="Kema G.H.J."/>
            <person name="Lapalu N."/>
            <person name="Lawrence C.B."/>
            <person name="May K."/>
            <person name="Meyer M."/>
            <person name="Ollivier B."/>
            <person name="Poulain J."/>
            <person name="Schoch C.L."/>
            <person name="Simon A."/>
            <person name="Spatafora J.W."/>
            <person name="Stachowiak A."/>
            <person name="Turgeon B.G."/>
            <person name="Tyler B.M."/>
            <person name="Vincent D."/>
            <person name="Weissenbach J."/>
            <person name="Amselem J."/>
            <person name="Quesneville H."/>
            <person name="Oliver R.P."/>
            <person name="Wincker P."/>
            <person name="Balesdent M.-H."/>
            <person name="Howlett B.J."/>
        </authorList>
    </citation>
    <scope>NUCLEOTIDE SEQUENCE [LARGE SCALE GENOMIC DNA]</scope>
    <source>
        <strain evidence="3">JN3 / isolate v23.1.3 / race Av1-4-5-6-7-8</strain>
    </source>
</reference>
<protein>
    <submittedName>
        <fullName evidence="2">Predicted protein</fullName>
    </submittedName>
</protein>
<evidence type="ECO:0000256" key="1">
    <source>
        <dbReference type="SAM" id="MobiDB-lite"/>
    </source>
</evidence>
<dbReference type="OrthoDB" id="5394455at2759"/>
<dbReference type="GeneID" id="13288195"/>